<reference evidence="2" key="1">
    <citation type="submission" date="2023-10" db="EMBL/GenBank/DDBJ databases">
        <authorList>
            <person name="Noh H."/>
        </authorList>
    </citation>
    <scope>NUCLEOTIDE SEQUENCE</scope>
    <source>
        <strain evidence="2">DUCC4014</strain>
    </source>
</reference>
<dbReference type="Proteomes" id="UP000827549">
    <property type="component" value="Chromosome 1"/>
</dbReference>
<dbReference type="AlphaFoldDB" id="A0AAF1BH97"/>
<dbReference type="PANTHER" id="PTHR17901">
    <property type="entry name" value="MAGNESIUM-DEPENDENT PHOSPHATASE 1 MDP1"/>
    <property type="match status" value="1"/>
</dbReference>
<name>A0AAF1BH97_9TREE</name>
<dbReference type="InterPro" id="IPR023214">
    <property type="entry name" value="HAD_sf"/>
</dbReference>
<evidence type="ECO:0000313" key="2">
    <source>
        <dbReference type="EMBL" id="WOO77280.1"/>
    </source>
</evidence>
<dbReference type="InterPro" id="IPR010033">
    <property type="entry name" value="HAD_SF_ppase_IIIC"/>
</dbReference>
<dbReference type="GO" id="GO:0003993">
    <property type="term" value="F:acid phosphatase activity"/>
    <property type="evidence" value="ECO:0007669"/>
    <property type="project" value="TreeGrafter"/>
</dbReference>
<dbReference type="InterPro" id="IPR036412">
    <property type="entry name" value="HAD-like_sf"/>
</dbReference>
<dbReference type="NCBIfam" id="TIGR01681">
    <property type="entry name" value="HAD-SF-IIIC"/>
    <property type="match status" value="1"/>
</dbReference>
<proteinExistence type="predicted"/>
<dbReference type="GeneID" id="87804127"/>
<feature type="region of interest" description="Disordered" evidence="1">
    <location>
        <begin position="1"/>
        <end position="21"/>
    </location>
</feature>
<dbReference type="Gene3D" id="3.40.50.1000">
    <property type="entry name" value="HAD superfamily/HAD-like"/>
    <property type="match status" value="1"/>
</dbReference>
<evidence type="ECO:0000256" key="1">
    <source>
        <dbReference type="SAM" id="MobiDB-lite"/>
    </source>
</evidence>
<dbReference type="EMBL" id="CP086714">
    <property type="protein sequence ID" value="WOO77280.1"/>
    <property type="molecule type" value="Genomic_DNA"/>
</dbReference>
<dbReference type="SFLD" id="SFLDS00003">
    <property type="entry name" value="Haloacid_Dehalogenase"/>
    <property type="match status" value="1"/>
</dbReference>
<protein>
    <submittedName>
        <fullName evidence="2">Magnesium-dependent phosphatase1</fullName>
    </submittedName>
</protein>
<accession>A0AAF1BH97</accession>
<dbReference type="SFLD" id="SFLDG01129">
    <property type="entry name" value="C1.5:_HAD__Beta-PGM__Phosphata"/>
    <property type="match status" value="1"/>
</dbReference>
<dbReference type="FunFam" id="3.40.50.1000:FF:000155">
    <property type="entry name" value="Putative magnesium dependent phosphatase"/>
    <property type="match status" value="1"/>
</dbReference>
<dbReference type="InterPro" id="IPR010036">
    <property type="entry name" value="MDP_1_eu_arc"/>
</dbReference>
<dbReference type="PANTHER" id="PTHR17901:SF14">
    <property type="entry name" value="MAGNESIUM-DEPENDENT PHOSPHATASE 1"/>
    <property type="match status" value="1"/>
</dbReference>
<dbReference type="InterPro" id="IPR035679">
    <property type="entry name" value="MDP-1_euk"/>
</dbReference>
<gene>
    <name evidence="2" type="primary">SPBP8B7.31</name>
    <name evidence="2" type="ORF">LOC62_01G000869</name>
</gene>
<sequence length="205" mass="23487">MVRRNAQPSPEPTEWRTLSPDDPEAFPKAVVFDLDYTLWDLWIDTHVNPPLRRQGDEINRLVDRRGSTLEFYPEVPGILAGLKRRGITIGVASRTSAIDLANEALSLLLVPAPDGKVVKARSYFDAIEIYPSSKIKHFREIHKRTKIAYEQMLFFDDESRNHDTETLGVTMQLIRDGMNRAEWERGLALWRKRRGIRVSGSADSN</sequence>
<dbReference type="NCBIfam" id="TIGR01685">
    <property type="entry name" value="MDP-1"/>
    <property type="match status" value="1"/>
</dbReference>
<keyword evidence="3" id="KW-1185">Reference proteome</keyword>
<dbReference type="Pfam" id="PF12689">
    <property type="entry name" value="Acid_PPase"/>
    <property type="match status" value="1"/>
</dbReference>
<dbReference type="RefSeq" id="XP_062623312.1">
    <property type="nucleotide sequence ID" value="XM_062767328.1"/>
</dbReference>
<dbReference type="SFLD" id="SFLDG01131">
    <property type="entry name" value="C1.5.2:_MDP_Like"/>
    <property type="match status" value="1"/>
</dbReference>
<evidence type="ECO:0000313" key="3">
    <source>
        <dbReference type="Proteomes" id="UP000827549"/>
    </source>
</evidence>
<dbReference type="SUPFAM" id="SSF56784">
    <property type="entry name" value="HAD-like"/>
    <property type="match status" value="1"/>
</dbReference>
<dbReference type="CDD" id="cd07501">
    <property type="entry name" value="HAD_MDP-1_like"/>
    <property type="match status" value="1"/>
</dbReference>
<organism evidence="2 3">
    <name type="scientific">Vanrija pseudolonga</name>
    <dbReference type="NCBI Taxonomy" id="143232"/>
    <lineage>
        <taxon>Eukaryota</taxon>
        <taxon>Fungi</taxon>
        <taxon>Dikarya</taxon>
        <taxon>Basidiomycota</taxon>
        <taxon>Agaricomycotina</taxon>
        <taxon>Tremellomycetes</taxon>
        <taxon>Trichosporonales</taxon>
        <taxon>Trichosporonaceae</taxon>
        <taxon>Vanrija</taxon>
    </lineage>
</organism>